<comment type="caution">
    <text evidence="8">The sequence shown here is derived from an EMBL/GenBank/DDBJ whole genome shotgun (WGS) entry which is preliminary data.</text>
</comment>
<dbReference type="GO" id="GO:0031218">
    <property type="term" value="F:arabinogalactan endo-1,4-beta-galactosidase activity"/>
    <property type="evidence" value="ECO:0007669"/>
    <property type="project" value="UniProtKB-EC"/>
</dbReference>
<evidence type="ECO:0000256" key="5">
    <source>
        <dbReference type="ARBA" id="ARBA00023295"/>
    </source>
</evidence>
<evidence type="ECO:0000256" key="7">
    <source>
        <dbReference type="SAM" id="MobiDB-lite"/>
    </source>
</evidence>
<feature type="region of interest" description="Disordered" evidence="7">
    <location>
        <begin position="401"/>
        <end position="423"/>
    </location>
</feature>
<sequence>MNPGFESGAAGWQNTGTAGAAAVVKGRAYRGKNAVVHQAASAWTATTTQTLTGLARGTYTFTAWYRNTGLTTAAIQASGCGDTAQSLDLPTAATWTRATLAVSVLSDSDSCTVGITSSSETGSLTVDEFAFTRNVPGRGGDMPVGGDITYRRLNAAVGVQYADAYGRVQDVLDILKRKDFNLARIRVYNQPGTPVVYNGVPYNGVQPGYQNLDDAVENAKAAKKAGMKIFFSLHYSDWWTNPGIQTRPAAWAGYDQAQLEQAVYDFTVHSLTRLRKEAGVRPEFMSLGNEINNLLLETDRFNDPAAYYALLNKAAAAVRATSPKTKIVMHLTTPDKWLYNDWITKAKTYNLDYDLMGISAYPFWTNQTIATLSNFASWTSALAGKNVLICEVGYPWTPDAQGASEQTYTEQHNLDPDGPENYGATPEGQLTYMREYFRAMDNTGVVEGVSYWDPISVDQGDGPDPNGWIVGGDVGVEDTAFFDYGFPHKALPSLDAFKTW</sequence>
<accession>A0ABR9M6I5</accession>
<dbReference type="InterPro" id="IPR008979">
    <property type="entry name" value="Galactose-bd-like_sf"/>
</dbReference>
<dbReference type="RefSeq" id="WP_192788488.1">
    <property type="nucleotide sequence ID" value="NZ_JADBEK010000001.1"/>
</dbReference>
<comment type="similarity">
    <text evidence="2 6">Belongs to the glycosyl hydrolase 53 family.</text>
</comment>
<dbReference type="EC" id="3.2.1.89" evidence="3 6"/>
<dbReference type="SUPFAM" id="SSF51445">
    <property type="entry name" value="(Trans)glycosidases"/>
    <property type="match status" value="1"/>
</dbReference>
<dbReference type="PANTHER" id="PTHR34983">
    <property type="entry name" value="ARABINOGALACTAN ENDO-BETA-1,4-GALACTANASE A"/>
    <property type="match status" value="1"/>
</dbReference>
<keyword evidence="5 6" id="KW-0326">Glycosidase</keyword>
<dbReference type="Gene3D" id="3.20.20.80">
    <property type="entry name" value="Glycosidases"/>
    <property type="match status" value="1"/>
</dbReference>
<dbReference type="EMBL" id="JADBEK010000001">
    <property type="protein sequence ID" value="MBE1588225.1"/>
    <property type="molecule type" value="Genomic_DNA"/>
</dbReference>
<gene>
    <name evidence="8" type="ORF">H4W80_006483</name>
</gene>
<dbReference type="InterPro" id="IPR017853">
    <property type="entry name" value="GH"/>
</dbReference>
<organism evidence="8 9">
    <name type="scientific">Nonomuraea angiospora</name>
    <dbReference type="NCBI Taxonomy" id="46172"/>
    <lineage>
        <taxon>Bacteria</taxon>
        <taxon>Bacillati</taxon>
        <taxon>Actinomycetota</taxon>
        <taxon>Actinomycetes</taxon>
        <taxon>Streptosporangiales</taxon>
        <taxon>Streptosporangiaceae</taxon>
        <taxon>Nonomuraea</taxon>
    </lineage>
</organism>
<proteinExistence type="inferred from homology"/>
<evidence type="ECO:0000256" key="3">
    <source>
        <dbReference type="ARBA" id="ARBA00012556"/>
    </source>
</evidence>
<reference evidence="8 9" key="1">
    <citation type="submission" date="2020-10" db="EMBL/GenBank/DDBJ databases">
        <title>Sequencing the genomes of 1000 actinobacteria strains.</title>
        <authorList>
            <person name="Klenk H.-P."/>
        </authorList>
    </citation>
    <scope>NUCLEOTIDE SEQUENCE [LARGE SCALE GENOMIC DNA]</scope>
    <source>
        <strain evidence="8 9">DSM 43173</strain>
    </source>
</reference>
<keyword evidence="4 6" id="KW-0378">Hydrolase</keyword>
<protein>
    <recommendedName>
        <fullName evidence="3 6">Arabinogalactan endo-beta-1,4-galactanase</fullName>
        <ecNumber evidence="3 6">3.2.1.89</ecNumber>
    </recommendedName>
</protein>
<evidence type="ECO:0000256" key="1">
    <source>
        <dbReference type="ARBA" id="ARBA00001695"/>
    </source>
</evidence>
<evidence type="ECO:0000313" key="8">
    <source>
        <dbReference type="EMBL" id="MBE1588225.1"/>
    </source>
</evidence>
<comment type="catalytic activity">
    <reaction evidence="1 6">
        <text>The enzyme specifically hydrolyzes (1-&gt;4)-beta-D-galactosidic linkages in type I arabinogalactans.</text>
        <dbReference type="EC" id="3.2.1.89"/>
    </reaction>
</comment>
<evidence type="ECO:0000313" key="9">
    <source>
        <dbReference type="Proteomes" id="UP000633509"/>
    </source>
</evidence>
<name>A0ABR9M6I5_9ACTN</name>
<dbReference type="Proteomes" id="UP000633509">
    <property type="component" value="Unassembled WGS sequence"/>
</dbReference>
<keyword evidence="9" id="KW-1185">Reference proteome</keyword>
<dbReference type="Gene3D" id="2.60.120.260">
    <property type="entry name" value="Galactose-binding domain-like"/>
    <property type="match status" value="1"/>
</dbReference>
<dbReference type="PANTHER" id="PTHR34983:SF1">
    <property type="entry name" value="ARABINOGALACTAN ENDO-BETA-1,4-GALACTANASE A"/>
    <property type="match status" value="1"/>
</dbReference>
<dbReference type="InterPro" id="IPR011683">
    <property type="entry name" value="Glyco_hydro_53"/>
</dbReference>
<dbReference type="SUPFAM" id="SSF49785">
    <property type="entry name" value="Galactose-binding domain-like"/>
    <property type="match status" value="1"/>
</dbReference>
<evidence type="ECO:0000256" key="4">
    <source>
        <dbReference type="ARBA" id="ARBA00022801"/>
    </source>
</evidence>
<evidence type="ECO:0000256" key="6">
    <source>
        <dbReference type="RuleBase" id="RU361192"/>
    </source>
</evidence>
<dbReference type="Pfam" id="PF07745">
    <property type="entry name" value="Glyco_hydro_53"/>
    <property type="match status" value="1"/>
</dbReference>
<evidence type="ECO:0000256" key="2">
    <source>
        <dbReference type="ARBA" id="ARBA00010687"/>
    </source>
</evidence>